<dbReference type="Pfam" id="PF16761">
    <property type="entry name" value="Clr2_transil"/>
    <property type="match status" value="1"/>
</dbReference>
<dbReference type="OrthoDB" id="438224at2759"/>
<dbReference type="STRING" id="692275.M3B2R5"/>
<dbReference type="GO" id="GO:0070824">
    <property type="term" value="C:SHREC complex"/>
    <property type="evidence" value="ECO:0007669"/>
    <property type="project" value="InterPro"/>
</dbReference>
<dbReference type="GO" id="GO:0031934">
    <property type="term" value="C:mating-type region heterochromatin"/>
    <property type="evidence" value="ECO:0007669"/>
    <property type="project" value="TreeGrafter"/>
</dbReference>
<organism evidence="4 5">
    <name type="scientific">Sphaerulina musiva (strain SO2202)</name>
    <name type="common">Poplar stem canker fungus</name>
    <name type="synonym">Septoria musiva</name>
    <dbReference type="NCBI Taxonomy" id="692275"/>
    <lineage>
        <taxon>Eukaryota</taxon>
        <taxon>Fungi</taxon>
        <taxon>Dikarya</taxon>
        <taxon>Ascomycota</taxon>
        <taxon>Pezizomycotina</taxon>
        <taxon>Dothideomycetes</taxon>
        <taxon>Dothideomycetidae</taxon>
        <taxon>Mycosphaerellales</taxon>
        <taxon>Mycosphaerellaceae</taxon>
        <taxon>Sphaerulina</taxon>
    </lineage>
</organism>
<dbReference type="InterPro" id="IPR031915">
    <property type="entry name" value="Clr2_N"/>
</dbReference>
<dbReference type="Pfam" id="PF10383">
    <property type="entry name" value="Clr2"/>
    <property type="match status" value="1"/>
</dbReference>
<evidence type="ECO:0000256" key="1">
    <source>
        <dbReference type="SAM" id="MobiDB-lite"/>
    </source>
</evidence>
<evidence type="ECO:0000313" key="5">
    <source>
        <dbReference type="Proteomes" id="UP000016931"/>
    </source>
</evidence>
<protein>
    <recommendedName>
        <fullName evidence="6">Cryptic loci regulator 2 N-terminal domain-containing protein</fullName>
    </recommendedName>
</protein>
<dbReference type="GO" id="GO:0033553">
    <property type="term" value="C:rDNA heterochromatin"/>
    <property type="evidence" value="ECO:0007669"/>
    <property type="project" value="TreeGrafter"/>
</dbReference>
<dbReference type="InterPro" id="IPR018839">
    <property type="entry name" value="Tscrpt-silencing_Clr2_C"/>
</dbReference>
<feature type="domain" description="Cryptic loci regulator 2 C-terminal" evidence="2">
    <location>
        <begin position="368"/>
        <end position="497"/>
    </location>
</feature>
<dbReference type="PANTHER" id="PTHR38046:SF1">
    <property type="entry name" value="CRYPTIC LOCI REGULATOR 2"/>
    <property type="match status" value="1"/>
</dbReference>
<dbReference type="Proteomes" id="UP000016931">
    <property type="component" value="Unassembled WGS sequence"/>
</dbReference>
<accession>M3B2R5</accession>
<feature type="domain" description="Cryptic loci regulator 2 N-terminal" evidence="3">
    <location>
        <begin position="54"/>
        <end position="116"/>
    </location>
</feature>
<gene>
    <name evidence="4" type="ORF">SEPMUDRAFT_154905</name>
</gene>
<feature type="region of interest" description="Disordered" evidence="1">
    <location>
        <begin position="688"/>
        <end position="708"/>
    </location>
</feature>
<feature type="region of interest" description="Disordered" evidence="1">
    <location>
        <begin position="612"/>
        <end position="653"/>
    </location>
</feature>
<dbReference type="OMA" id="AMTVMSS"/>
<dbReference type="AlphaFoldDB" id="M3B2R5"/>
<dbReference type="RefSeq" id="XP_016762193.1">
    <property type="nucleotide sequence ID" value="XM_016907588.1"/>
</dbReference>
<keyword evidence="5" id="KW-1185">Reference proteome</keyword>
<dbReference type="InterPro" id="IPR038986">
    <property type="entry name" value="Clr2"/>
</dbReference>
<dbReference type="GeneID" id="27904725"/>
<evidence type="ECO:0000259" key="3">
    <source>
        <dbReference type="Pfam" id="PF16761"/>
    </source>
</evidence>
<dbReference type="EMBL" id="KB456262">
    <property type="protein sequence ID" value="EMF14072.1"/>
    <property type="molecule type" value="Genomic_DNA"/>
</dbReference>
<evidence type="ECO:0000313" key="4">
    <source>
        <dbReference type="EMBL" id="EMF14072.1"/>
    </source>
</evidence>
<evidence type="ECO:0008006" key="6">
    <source>
        <dbReference type="Google" id="ProtNLM"/>
    </source>
</evidence>
<name>M3B2R5_SPHMS</name>
<sequence>MAGNVITIPVWPNSDGTNASDKGVGRVQNDAYYQERLAQLWMKDQNRLQPGVVYKLDQMPTGYSGWEKRRGTTTHVDRYLAGHPSGKDFRSINEAWPHFQHLILHGGPDGCHCILCTGGRKYRPAPATTTAPTFPRSRKTQKTLDSDSHAPKRFQQLDSEGIPDYYRLLLDIVKAAGPEGNVYEDVIDYLSPDWRVGNQLLQGALEEWQQQPAFTPRVGEIVLFTRTLSAEDKLCWDTSTSTLRPYSSAGWRDVPRWEAGVVTQLPTEPVSEEDLQEIPTSKTQSIVYSGFRVEPLSEPGNQSKPFTSQHKYVPLHALRPFSFYKECLAGTAQAQWHPTIRHALTVTSSWSLIGKYSFAGSWPEATLFCRGMYLGPELVMMGDVVCLEPKKIEGRPDTIMDVLVVTSIRLRFVKLEEASDDDYDDGYPYTTCLHVAGRAYTLDPKHSYGGIAASPARPDEGDFPSVLREYGNWFHITDPRNERQRLEIPYIRVLGRCIDKASLQKWFAEPPHIVGQHAVKNKAVDISRGLSAMRDAKAYSREQDARIDKNNGQSWFWAESRIEQLDLYEINGRFVGNKDHTRDQTQVNSWRQALKVLDGKKGALDEYLAAKRQREEEKKSGVTHSDTWGMMGSAAQGGGRTEDDEGGEGGNAMDVDEVAESPLQELSLDEHVNNERGQIDEDALMMVDGGSSLDPAAGVQPIPGCRNQ</sequence>
<proteinExistence type="predicted"/>
<dbReference type="HOGENOM" id="CLU_012433_1_0_1"/>
<evidence type="ECO:0000259" key="2">
    <source>
        <dbReference type="Pfam" id="PF10383"/>
    </source>
</evidence>
<dbReference type="eggNOG" id="ENOG502SWDM">
    <property type="taxonomic scope" value="Eukaryota"/>
</dbReference>
<dbReference type="PANTHER" id="PTHR38046">
    <property type="entry name" value="CRYPTIC LOCI REGULATOR 2"/>
    <property type="match status" value="1"/>
</dbReference>
<reference evidence="4 5" key="1">
    <citation type="journal article" date="2012" name="PLoS Pathog.">
        <title>Diverse lifestyles and strategies of plant pathogenesis encoded in the genomes of eighteen Dothideomycetes fungi.</title>
        <authorList>
            <person name="Ohm R.A."/>
            <person name="Feau N."/>
            <person name="Henrissat B."/>
            <person name="Schoch C.L."/>
            <person name="Horwitz B.A."/>
            <person name="Barry K.W."/>
            <person name="Condon B.J."/>
            <person name="Copeland A.C."/>
            <person name="Dhillon B."/>
            <person name="Glaser F."/>
            <person name="Hesse C.N."/>
            <person name="Kosti I."/>
            <person name="LaButti K."/>
            <person name="Lindquist E.A."/>
            <person name="Lucas S."/>
            <person name="Salamov A.A."/>
            <person name="Bradshaw R.E."/>
            <person name="Ciuffetti L."/>
            <person name="Hamelin R.C."/>
            <person name="Kema G.H.J."/>
            <person name="Lawrence C."/>
            <person name="Scott J.A."/>
            <person name="Spatafora J.W."/>
            <person name="Turgeon B.G."/>
            <person name="de Wit P.J.G.M."/>
            <person name="Zhong S."/>
            <person name="Goodwin S.B."/>
            <person name="Grigoriev I.V."/>
        </authorList>
    </citation>
    <scope>NUCLEOTIDE SEQUENCE [LARGE SCALE GENOMIC DNA]</scope>
    <source>
        <strain evidence="4 5">SO2202</strain>
    </source>
</reference>
<dbReference type="GO" id="GO:0030466">
    <property type="term" value="P:silent mating-type cassette heterochromatin formation"/>
    <property type="evidence" value="ECO:0007669"/>
    <property type="project" value="TreeGrafter"/>
</dbReference>
<feature type="region of interest" description="Disordered" evidence="1">
    <location>
        <begin position="127"/>
        <end position="150"/>
    </location>
</feature>